<dbReference type="GO" id="GO:0005886">
    <property type="term" value="C:plasma membrane"/>
    <property type="evidence" value="ECO:0007669"/>
    <property type="project" value="UniProtKB-SubCell"/>
</dbReference>
<dbReference type="PANTHER" id="PTHR11866:SF8">
    <property type="entry name" value="PROSTAGLANDIN E2 RECEPTOR EP2 SUBTYPE"/>
    <property type="match status" value="1"/>
</dbReference>
<dbReference type="Pfam" id="PF00001">
    <property type="entry name" value="7tm_1"/>
    <property type="match status" value="1"/>
</dbReference>
<dbReference type="PRINTS" id="PR01788">
    <property type="entry name" value="PROSTANOIDR"/>
</dbReference>
<dbReference type="PANTHER" id="PTHR11866">
    <property type="entry name" value="G-PROTEIN COUPLED RECEPTOR FAMILY 1 MEMBER"/>
    <property type="match status" value="1"/>
</dbReference>
<dbReference type="GO" id="GO:0006954">
    <property type="term" value="P:inflammatory response"/>
    <property type="evidence" value="ECO:0007669"/>
    <property type="project" value="TreeGrafter"/>
</dbReference>
<evidence type="ECO:0000256" key="4">
    <source>
        <dbReference type="ARBA" id="ARBA00022989"/>
    </source>
</evidence>
<comment type="subcellular location">
    <subcellularLocation>
        <location evidence="1">Cell membrane</location>
        <topology evidence="1">Multi-pass membrane protein</topology>
    </subcellularLocation>
</comment>
<keyword evidence="13" id="KW-1185">Reference proteome</keyword>
<comment type="caution">
    <text evidence="12">The sequence shown here is derived from an EMBL/GenBank/DDBJ whole genome shotgun (WGS) entry which is preliminary data.</text>
</comment>
<sequence>MRLEACGELRQLPAGESPAISAVMFAAGALGNVLALALLLRARRRRGGGKGQRGPFHVLLAGLVGTDLLGTCLLSPVVLAAYGRNSSLEALGPRVCGGFGFGMSFFGLATPLLLGALALERCHCPGTWCFVRMRRGGAYPLLYASLLLALVAAVLLCNLGAAAALLRMRHRRPGPPAALAREMDHLVLLAVVTVTFVVCSLPFTFRVYVNHFTQSENYQEDLRALRFLSMNSIIDPWIFAILRPPVLRLIHSVLCCEMSCKTKKEAPTLAVEQAELNKQTDLCSQ</sequence>
<dbReference type="InterPro" id="IPR008365">
    <property type="entry name" value="Prostanoid_rcpt"/>
</dbReference>
<organism evidence="12 13">
    <name type="scientific">Alligator mississippiensis</name>
    <name type="common">American alligator</name>
    <dbReference type="NCBI Taxonomy" id="8496"/>
    <lineage>
        <taxon>Eukaryota</taxon>
        <taxon>Metazoa</taxon>
        <taxon>Chordata</taxon>
        <taxon>Craniata</taxon>
        <taxon>Vertebrata</taxon>
        <taxon>Euteleostomi</taxon>
        <taxon>Archelosauria</taxon>
        <taxon>Archosauria</taxon>
        <taxon>Crocodylia</taxon>
        <taxon>Alligatoridae</taxon>
        <taxon>Alligatorinae</taxon>
        <taxon>Alligator</taxon>
    </lineage>
</organism>
<dbReference type="AlphaFoldDB" id="A0A151PDS7"/>
<dbReference type="InterPro" id="IPR017452">
    <property type="entry name" value="GPCR_Rhodpsn_7TM"/>
</dbReference>
<name>A0A151PDS7_ALLMI</name>
<keyword evidence="6 10" id="KW-0472">Membrane</keyword>
<evidence type="ECO:0000256" key="10">
    <source>
        <dbReference type="SAM" id="Phobius"/>
    </source>
</evidence>
<feature type="transmembrane region" description="Helical" evidence="10">
    <location>
        <begin position="99"/>
        <end position="119"/>
    </location>
</feature>
<keyword evidence="3 10" id="KW-0812">Transmembrane</keyword>
<evidence type="ECO:0000256" key="5">
    <source>
        <dbReference type="ARBA" id="ARBA00023040"/>
    </source>
</evidence>
<dbReference type="InterPro" id="IPR000276">
    <property type="entry name" value="GPCR_Rhodpsn"/>
</dbReference>
<reference evidence="12 13" key="1">
    <citation type="journal article" date="2012" name="Genome Biol.">
        <title>Sequencing three crocodilian genomes to illuminate the evolution of archosaurs and amniotes.</title>
        <authorList>
            <person name="St John J.A."/>
            <person name="Braun E.L."/>
            <person name="Isberg S.R."/>
            <person name="Miles L.G."/>
            <person name="Chong A.Y."/>
            <person name="Gongora J."/>
            <person name="Dalzell P."/>
            <person name="Moran C."/>
            <person name="Bed'hom B."/>
            <person name="Abzhanov A."/>
            <person name="Burgess S.C."/>
            <person name="Cooksey A.M."/>
            <person name="Castoe T.A."/>
            <person name="Crawford N.G."/>
            <person name="Densmore L.D."/>
            <person name="Drew J.C."/>
            <person name="Edwards S.V."/>
            <person name="Faircloth B.C."/>
            <person name="Fujita M.K."/>
            <person name="Greenwold M.J."/>
            <person name="Hoffmann F.G."/>
            <person name="Howard J.M."/>
            <person name="Iguchi T."/>
            <person name="Janes D.E."/>
            <person name="Khan S.Y."/>
            <person name="Kohno S."/>
            <person name="de Koning A.J."/>
            <person name="Lance S.L."/>
            <person name="McCarthy F.M."/>
            <person name="McCormack J.E."/>
            <person name="Merchant M.E."/>
            <person name="Peterson D.G."/>
            <person name="Pollock D.D."/>
            <person name="Pourmand N."/>
            <person name="Raney B.J."/>
            <person name="Roessler K.A."/>
            <person name="Sanford J.R."/>
            <person name="Sawyer R.H."/>
            <person name="Schmidt C.J."/>
            <person name="Triplett E.W."/>
            <person name="Tuberville T.D."/>
            <person name="Venegas-Anaya M."/>
            <person name="Howard J.T."/>
            <person name="Jarvis E.D."/>
            <person name="Guillette L.J.Jr."/>
            <person name="Glenn T.C."/>
            <person name="Green R.E."/>
            <person name="Ray D.A."/>
        </authorList>
    </citation>
    <scope>NUCLEOTIDE SEQUENCE [LARGE SCALE GENOMIC DNA]</scope>
    <source>
        <strain evidence="12">KSC_2009_1</strain>
    </source>
</reference>
<dbReference type="EMBL" id="AKHW03000474">
    <property type="protein sequence ID" value="KYO47222.1"/>
    <property type="molecule type" value="Genomic_DNA"/>
</dbReference>
<keyword evidence="9" id="KW-0807">Transducer</keyword>
<keyword evidence="4 10" id="KW-1133">Transmembrane helix</keyword>
<dbReference type="GO" id="GO:0071380">
    <property type="term" value="P:cellular response to prostaglandin E stimulus"/>
    <property type="evidence" value="ECO:0007669"/>
    <property type="project" value="TreeGrafter"/>
</dbReference>
<dbReference type="GO" id="GO:0004957">
    <property type="term" value="F:prostaglandin E receptor activity"/>
    <property type="evidence" value="ECO:0007669"/>
    <property type="project" value="InterPro"/>
</dbReference>
<dbReference type="PROSITE" id="PS50262">
    <property type="entry name" value="G_PROTEIN_RECEP_F1_2"/>
    <property type="match status" value="1"/>
</dbReference>
<proteinExistence type="predicted"/>
<evidence type="ECO:0000256" key="9">
    <source>
        <dbReference type="ARBA" id="ARBA00023224"/>
    </source>
</evidence>
<dbReference type="Gene3D" id="1.20.1070.10">
    <property type="entry name" value="Rhodopsin 7-helix transmembrane proteins"/>
    <property type="match status" value="2"/>
</dbReference>
<dbReference type="GO" id="GO:0007204">
    <property type="term" value="P:positive regulation of cytosolic calcium ion concentration"/>
    <property type="evidence" value="ECO:0007669"/>
    <property type="project" value="TreeGrafter"/>
</dbReference>
<dbReference type="STRING" id="8496.A0A151PDS7"/>
<feature type="domain" description="G-protein coupled receptors family 1 profile" evidence="11">
    <location>
        <begin position="31"/>
        <end position="121"/>
    </location>
</feature>
<dbReference type="SUPFAM" id="SSF81321">
    <property type="entry name" value="Family A G protein-coupled receptor-like"/>
    <property type="match status" value="1"/>
</dbReference>
<dbReference type="Proteomes" id="UP000050525">
    <property type="component" value="Unassembled WGS sequence"/>
</dbReference>
<feature type="transmembrane region" description="Helical" evidence="10">
    <location>
        <begin position="140"/>
        <end position="166"/>
    </location>
</feature>
<evidence type="ECO:0000256" key="7">
    <source>
        <dbReference type="ARBA" id="ARBA00023170"/>
    </source>
</evidence>
<evidence type="ECO:0000313" key="12">
    <source>
        <dbReference type="EMBL" id="KYO47222.1"/>
    </source>
</evidence>
<feature type="transmembrane region" description="Helical" evidence="10">
    <location>
        <begin position="20"/>
        <end position="42"/>
    </location>
</feature>
<dbReference type="GO" id="GO:0007189">
    <property type="term" value="P:adenylate cyclase-activating G protein-coupled receptor signaling pathway"/>
    <property type="evidence" value="ECO:0007669"/>
    <property type="project" value="TreeGrafter"/>
</dbReference>
<evidence type="ECO:0000256" key="8">
    <source>
        <dbReference type="ARBA" id="ARBA00023180"/>
    </source>
</evidence>
<evidence type="ECO:0000313" key="13">
    <source>
        <dbReference type="Proteomes" id="UP000050525"/>
    </source>
</evidence>
<evidence type="ECO:0000256" key="6">
    <source>
        <dbReference type="ARBA" id="ARBA00023136"/>
    </source>
</evidence>
<gene>
    <name evidence="12" type="primary">PTGER2</name>
    <name evidence="12" type="ORF">Y1Q_0019942</name>
</gene>
<keyword evidence="7 12" id="KW-0675">Receptor</keyword>
<evidence type="ECO:0000256" key="3">
    <source>
        <dbReference type="ARBA" id="ARBA00022692"/>
    </source>
</evidence>
<keyword evidence="5" id="KW-0297">G-protein coupled receptor</keyword>
<evidence type="ECO:0000256" key="2">
    <source>
        <dbReference type="ARBA" id="ARBA00022475"/>
    </source>
</evidence>
<feature type="transmembrane region" description="Helical" evidence="10">
    <location>
        <begin position="54"/>
        <end position="79"/>
    </location>
</feature>
<feature type="transmembrane region" description="Helical" evidence="10">
    <location>
        <begin position="186"/>
        <end position="209"/>
    </location>
</feature>
<keyword evidence="8" id="KW-0325">Glycoprotein</keyword>
<protein>
    <submittedName>
        <fullName evidence="12">Prostaglandin E2 receptor EP2 subtype</fullName>
    </submittedName>
</protein>
<keyword evidence="2" id="KW-1003">Cell membrane</keyword>
<accession>A0A151PDS7</accession>
<dbReference type="InterPro" id="IPR001923">
    <property type="entry name" value="Prostglndn_EP2_rcpt"/>
</dbReference>
<evidence type="ECO:0000259" key="11">
    <source>
        <dbReference type="PROSITE" id="PS50262"/>
    </source>
</evidence>
<dbReference type="PRINTS" id="PR00581">
    <property type="entry name" value="PRSTNOIDEP2R"/>
</dbReference>
<evidence type="ECO:0000256" key="1">
    <source>
        <dbReference type="ARBA" id="ARBA00004651"/>
    </source>
</evidence>